<dbReference type="GO" id="GO:0016787">
    <property type="term" value="F:hydrolase activity"/>
    <property type="evidence" value="ECO:0007669"/>
    <property type="project" value="UniProtKB-KW"/>
</dbReference>
<evidence type="ECO:0000313" key="4">
    <source>
        <dbReference type="EMBL" id="HIX38009.1"/>
    </source>
</evidence>
<organism evidence="4 5">
    <name type="scientific">Candidatus Blautia pullistercoris</name>
    <dbReference type="NCBI Taxonomy" id="2838499"/>
    <lineage>
        <taxon>Bacteria</taxon>
        <taxon>Bacillati</taxon>
        <taxon>Bacillota</taxon>
        <taxon>Clostridia</taxon>
        <taxon>Lachnospirales</taxon>
        <taxon>Lachnospiraceae</taxon>
        <taxon>Blautia</taxon>
    </lineage>
</organism>
<comment type="cofactor">
    <cofactor evidence="1">
        <name>Mg(2+)</name>
        <dbReference type="ChEBI" id="CHEBI:18420"/>
    </cofactor>
</comment>
<evidence type="ECO:0000313" key="5">
    <source>
        <dbReference type="Proteomes" id="UP000824230"/>
    </source>
</evidence>
<dbReference type="InterPro" id="IPR015797">
    <property type="entry name" value="NUDIX_hydrolase-like_dom_sf"/>
</dbReference>
<feature type="domain" description="Nudix hydrolase" evidence="3">
    <location>
        <begin position="5"/>
        <end position="132"/>
    </location>
</feature>
<evidence type="ECO:0000259" key="3">
    <source>
        <dbReference type="PROSITE" id="PS51462"/>
    </source>
</evidence>
<dbReference type="Proteomes" id="UP000824230">
    <property type="component" value="Unassembled WGS sequence"/>
</dbReference>
<evidence type="ECO:0000256" key="2">
    <source>
        <dbReference type="ARBA" id="ARBA00022801"/>
    </source>
</evidence>
<comment type="caution">
    <text evidence="4">The sequence shown here is derived from an EMBL/GenBank/DDBJ whole genome shotgun (WGS) entry which is preliminary data.</text>
</comment>
<dbReference type="EMBL" id="DXFG01000190">
    <property type="protein sequence ID" value="HIX38009.1"/>
    <property type="molecule type" value="Genomic_DNA"/>
</dbReference>
<reference evidence="4" key="1">
    <citation type="journal article" date="2021" name="PeerJ">
        <title>Extensive microbial diversity within the chicken gut microbiome revealed by metagenomics and culture.</title>
        <authorList>
            <person name="Gilroy R."/>
            <person name="Ravi A."/>
            <person name="Getino M."/>
            <person name="Pursley I."/>
            <person name="Horton D.L."/>
            <person name="Alikhan N.F."/>
            <person name="Baker D."/>
            <person name="Gharbi K."/>
            <person name="Hall N."/>
            <person name="Watson M."/>
            <person name="Adriaenssens E.M."/>
            <person name="Foster-Nyarko E."/>
            <person name="Jarju S."/>
            <person name="Secka A."/>
            <person name="Antonio M."/>
            <person name="Oren A."/>
            <person name="Chaudhuri R.R."/>
            <person name="La Ragione R."/>
            <person name="Hildebrand F."/>
            <person name="Pallen M.J."/>
        </authorList>
    </citation>
    <scope>NUCLEOTIDE SEQUENCE</scope>
    <source>
        <strain evidence="4">ChiHjej12B11-1927</strain>
    </source>
</reference>
<keyword evidence="2" id="KW-0378">Hydrolase</keyword>
<dbReference type="PANTHER" id="PTHR43046">
    <property type="entry name" value="GDP-MANNOSE MANNOSYL HYDROLASE"/>
    <property type="match status" value="1"/>
</dbReference>
<dbReference type="InterPro" id="IPR000086">
    <property type="entry name" value="NUDIX_hydrolase_dom"/>
</dbReference>
<dbReference type="PANTHER" id="PTHR43046:SF14">
    <property type="entry name" value="MUTT_NUDIX FAMILY PROTEIN"/>
    <property type="match status" value="1"/>
</dbReference>
<dbReference type="SUPFAM" id="SSF55811">
    <property type="entry name" value="Nudix"/>
    <property type="match status" value="1"/>
</dbReference>
<name>A0A9D1VMK6_9FIRM</name>
<dbReference type="Pfam" id="PF00293">
    <property type="entry name" value="NUDIX"/>
    <property type="match status" value="1"/>
</dbReference>
<dbReference type="Gene3D" id="3.90.79.10">
    <property type="entry name" value="Nucleoside Triphosphate Pyrophosphohydrolase"/>
    <property type="match status" value="1"/>
</dbReference>
<dbReference type="PROSITE" id="PS51462">
    <property type="entry name" value="NUDIX"/>
    <property type="match status" value="1"/>
</dbReference>
<dbReference type="PRINTS" id="PR00502">
    <property type="entry name" value="NUDIXFAMILY"/>
</dbReference>
<sequence>MAKNERTELMNICMIYDDQGNVLMQNRRKKVWPGVTFPGGHVEPGESLVLSVIREIKEETGLDIKNVKLCGVKEWFEEDGTRAMVFFYRTGDYSGTLRSSREGEVFWAPLDKLDEYPLASDFERNLELFVSEKISELFYDPAEDHVLRSY</sequence>
<protein>
    <submittedName>
        <fullName evidence="4">8-oxo-dGTP diphosphatase</fullName>
    </submittedName>
</protein>
<evidence type="ECO:0000256" key="1">
    <source>
        <dbReference type="ARBA" id="ARBA00001946"/>
    </source>
</evidence>
<reference evidence="4" key="2">
    <citation type="submission" date="2021-04" db="EMBL/GenBank/DDBJ databases">
        <authorList>
            <person name="Gilroy R."/>
        </authorList>
    </citation>
    <scope>NUCLEOTIDE SEQUENCE</scope>
    <source>
        <strain evidence="4">ChiHjej12B11-1927</strain>
    </source>
</reference>
<dbReference type="AlphaFoldDB" id="A0A9D1VMK6"/>
<dbReference type="CDD" id="cd18875">
    <property type="entry name" value="NUDIX_Hydrolase"/>
    <property type="match status" value="1"/>
</dbReference>
<proteinExistence type="predicted"/>
<accession>A0A9D1VMK6</accession>
<gene>
    <name evidence="4" type="ORF">H9738_09115</name>
</gene>
<dbReference type="InterPro" id="IPR020476">
    <property type="entry name" value="Nudix_hydrolase"/>
</dbReference>